<sequence length="153" mass="16911">MPLSKKRGSSPEEVHEEWTEPKPKKARVSKKAAATDMGTCSMNKKEIGDEVKSCLAIEKYSISSSRINLTMDTTFFRSFFVSNPALTKPIDVQPASFDDETAVVVAEMGNAAAGELLGVSKVKGGNRMMTTHLRSMCVVFYPKDQKCRLWLTV</sequence>
<name>A0AAN7ZPD5_9PEZI</name>
<reference evidence="2" key="1">
    <citation type="submission" date="2023-08" db="EMBL/GenBank/DDBJ databases">
        <title>Black Yeasts Isolated from many extreme environments.</title>
        <authorList>
            <person name="Coleine C."/>
            <person name="Stajich J.E."/>
            <person name="Selbmann L."/>
        </authorList>
    </citation>
    <scope>NUCLEOTIDE SEQUENCE</scope>
    <source>
        <strain evidence="2">CCFEE 5810</strain>
    </source>
</reference>
<dbReference type="AlphaFoldDB" id="A0AAN7ZPD5"/>
<evidence type="ECO:0000313" key="2">
    <source>
        <dbReference type="EMBL" id="KAK5702872.1"/>
    </source>
</evidence>
<dbReference type="EMBL" id="JAVRQU010000005">
    <property type="protein sequence ID" value="KAK5702872.1"/>
    <property type="molecule type" value="Genomic_DNA"/>
</dbReference>
<evidence type="ECO:0000256" key="1">
    <source>
        <dbReference type="SAM" id="MobiDB-lite"/>
    </source>
</evidence>
<comment type="caution">
    <text evidence="2">The sequence shown here is derived from an EMBL/GenBank/DDBJ whole genome shotgun (WGS) entry which is preliminary data.</text>
</comment>
<evidence type="ECO:0000313" key="3">
    <source>
        <dbReference type="Proteomes" id="UP001310594"/>
    </source>
</evidence>
<organism evidence="2 3">
    <name type="scientific">Elasticomyces elasticus</name>
    <dbReference type="NCBI Taxonomy" id="574655"/>
    <lineage>
        <taxon>Eukaryota</taxon>
        <taxon>Fungi</taxon>
        <taxon>Dikarya</taxon>
        <taxon>Ascomycota</taxon>
        <taxon>Pezizomycotina</taxon>
        <taxon>Dothideomycetes</taxon>
        <taxon>Dothideomycetidae</taxon>
        <taxon>Mycosphaerellales</taxon>
        <taxon>Teratosphaeriaceae</taxon>
        <taxon>Elasticomyces</taxon>
    </lineage>
</organism>
<protein>
    <submittedName>
        <fullName evidence="2">Uncharacterized protein</fullName>
    </submittedName>
</protein>
<proteinExistence type="predicted"/>
<feature type="compositionally biased region" description="Basic and acidic residues" evidence="1">
    <location>
        <begin position="9"/>
        <end position="23"/>
    </location>
</feature>
<feature type="region of interest" description="Disordered" evidence="1">
    <location>
        <begin position="1"/>
        <end position="34"/>
    </location>
</feature>
<gene>
    <name evidence="2" type="ORF">LTR97_003818</name>
</gene>
<dbReference type="Proteomes" id="UP001310594">
    <property type="component" value="Unassembled WGS sequence"/>
</dbReference>
<accession>A0AAN7ZPD5</accession>